<feature type="compositionally biased region" description="Basic residues" evidence="1">
    <location>
        <begin position="1"/>
        <end position="13"/>
    </location>
</feature>
<reference evidence="2" key="1">
    <citation type="submission" date="2020-02" db="EMBL/GenBank/DDBJ databases">
        <authorList>
            <person name="Meier V. D."/>
        </authorList>
    </citation>
    <scope>NUCLEOTIDE SEQUENCE</scope>
    <source>
        <strain evidence="2">AVDCRST_MAG66</strain>
    </source>
</reference>
<gene>
    <name evidence="2" type="ORF">AVDCRST_MAG66-1270</name>
</gene>
<name>A0A6J4NR21_9PSEU</name>
<dbReference type="EMBL" id="CADCUS010000164">
    <property type="protein sequence ID" value="CAA9394894.1"/>
    <property type="molecule type" value="Genomic_DNA"/>
</dbReference>
<evidence type="ECO:0000313" key="2">
    <source>
        <dbReference type="EMBL" id="CAA9394894.1"/>
    </source>
</evidence>
<organism evidence="2">
    <name type="scientific">uncultured Pseudonocardia sp</name>
    <dbReference type="NCBI Taxonomy" id="211455"/>
    <lineage>
        <taxon>Bacteria</taxon>
        <taxon>Bacillati</taxon>
        <taxon>Actinomycetota</taxon>
        <taxon>Actinomycetes</taxon>
        <taxon>Pseudonocardiales</taxon>
        <taxon>Pseudonocardiaceae</taxon>
        <taxon>Pseudonocardia</taxon>
        <taxon>environmental samples</taxon>
    </lineage>
</organism>
<dbReference type="AlphaFoldDB" id="A0A6J4NR21"/>
<sequence length="82" mass="8974">MGVRSARRRGRHARNGDVLMMTPDDTDGAPLQAGDPRVVVGVFEDLPIMVVALVGPELRIDAANRAYREFFGRPDVVGQDRA</sequence>
<proteinExistence type="predicted"/>
<dbReference type="Gene3D" id="3.30.450.20">
    <property type="entry name" value="PAS domain"/>
    <property type="match status" value="1"/>
</dbReference>
<feature type="region of interest" description="Disordered" evidence="1">
    <location>
        <begin position="1"/>
        <end position="32"/>
    </location>
</feature>
<evidence type="ECO:0000256" key="1">
    <source>
        <dbReference type="SAM" id="MobiDB-lite"/>
    </source>
</evidence>
<protein>
    <recommendedName>
        <fullName evidence="3">PAS domain-containing protein</fullName>
    </recommendedName>
</protein>
<evidence type="ECO:0008006" key="3">
    <source>
        <dbReference type="Google" id="ProtNLM"/>
    </source>
</evidence>
<accession>A0A6J4NR21</accession>